<evidence type="ECO:0000259" key="2">
    <source>
        <dbReference type="PROSITE" id="PS50110"/>
    </source>
</evidence>
<evidence type="ECO:0000313" key="3">
    <source>
        <dbReference type="EMBL" id="MDO1451536.1"/>
    </source>
</evidence>
<evidence type="ECO:0000256" key="1">
    <source>
        <dbReference type="PROSITE-ProRule" id="PRU00169"/>
    </source>
</evidence>
<dbReference type="Gene3D" id="3.40.50.2300">
    <property type="match status" value="1"/>
</dbReference>
<dbReference type="InterPro" id="IPR011006">
    <property type="entry name" value="CheY-like_superfamily"/>
</dbReference>
<dbReference type="PANTHER" id="PTHR44520">
    <property type="entry name" value="RESPONSE REGULATOR RCP1-RELATED"/>
    <property type="match status" value="1"/>
</dbReference>
<dbReference type="InterPro" id="IPR052893">
    <property type="entry name" value="TCS_response_regulator"/>
</dbReference>
<sequence>MKQLDSILLIDDDAVTNFLHKCLLDELKVASKVYICENGQKALDFLQDCAQRQAWPALIFVDINMPVMNGMEFLEEYKARNYHQLFPGVVKVLTTSVNPKDIEKITRLGIAPYLEKPLKKEHIE</sequence>
<dbReference type="RefSeq" id="WP_302042333.1">
    <property type="nucleotide sequence ID" value="NZ_JAUKPO010000065.1"/>
</dbReference>
<dbReference type="SUPFAM" id="SSF52172">
    <property type="entry name" value="CheY-like"/>
    <property type="match status" value="1"/>
</dbReference>
<evidence type="ECO:0000313" key="4">
    <source>
        <dbReference type="Proteomes" id="UP001168528"/>
    </source>
</evidence>
<dbReference type="Pfam" id="PF00072">
    <property type="entry name" value="Response_reg"/>
    <property type="match status" value="1"/>
</dbReference>
<feature type="modified residue" description="4-aspartylphosphate" evidence="1">
    <location>
        <position position="62"/>
    </location>
</feature>
<dbReference type="PROSITE" id="PS50110">
    <property type="entry name" value="RESPONSE_REGULATORY"/>
    <property type="match status" value="1"/>
</dbReference>
<keyword evidence="4" id="KW-1185">Reference proteome</keyword>
<protein>
    <submittedName>
        <fullName evidence="3">Response regulator</fullName>
    </submittedName>
</protein>
<feature type="domain" description="Response regulatory" evidence="2">
    <location>
        <begin position="6"/>
        <end position="124"/>
    </location>
</feature>
<dbReference type="PANTHER" id="PTHR44520:SF2">
    <property type="entry name" value="RESPONSE REGULATOR RCP1"/>
    <property type="match status" value="1"/>
</dbReference>
<name>A0ABT8RHG5_9BACT</name>
<dbReference type="Proteomes" id="UP001168528">
    <property type="component" value="Unassembled WGS sequence"/>
</dbReference>
<dbReference type="SMART" id="SM00448">
    <property type="entry name" value="REC"/>
    <property type="match status" value="1"/>
</dbReference>
<accession>A0ABT8RHG5</accession>
<proteinExistence type="predicted"/>
<keyword evidence="1" id="KW-0597">Phosphoprotein</keyword>
<dbReference type="EMBL" id="JAUKPO010000065">
    <property type="protein sequence ID" value="MDO1451536.1"/>
    <property type="molecule type" value="Genomic_DNA"/>
</dbReference>
<dbReference type="InterPro" id="IPR001789">
    <property type="entry name" value="Sig_transdc_resp-reg_receiver"/>
</dbReference>
<reference evidence="3" key="1">
    <citation type="submission" date="2023-07" db="EMBL/GenBank/DDBJ databases">
        <title>The genome sequence of Rhodocytophaga aerolata KACC 12507.</title>
        <authorList>
            <person name="Zhang X."/>
        </authorList>
    </citation>
    <scope>NUCLEOTIDE SEQUENCE</scope>
    <source>
        <strain evidence="3">KACC 12507</strain>
    </source>
</reference>
<comment type="caution">
    <text evidence="3">The sequence shown here is derived from an EMBL/GenBank/DDBJ whole genome shotgun (WGS) entry which is preliminary data.</text>
</comment>
<organism evidence="3 4">
    <name type="scientific">Rhodocytophaga aerolata</name>
    <dbReference type="NCBI Taxonomy" id="455078"/>
    <lineage>
        <taxon>Bacteria</taxon>
        <taxon>Pseudomonadati</taxon>
        <taxon>Bacteroidota</taxon>
        <taxon>Cytophagia</taxon>
        <taxon>Cytophagales</taxon>
        <taxon>Rhodocytophagaceae</taxon>
        <taxon>Rhodocytophaga</taxon>
    </lineage>
</organism>
<gene>
    <name evidence="3" type="ORF">Q0590_35010</name>
</gene>